<organism evidence="1 2">
    <name type="scientific">Actinocrispum wychmicini</name>
    <dbReference type="NCBI Taxonomy" id="1213861"/>
    <lineage>
        <taxon>Bacteria</taxon>
        <taxon>Bacillati</taxon>
        <taxon>Actinomycetota</taxon>
        <taxon>Actinomycetes</taxon>
        <taxon>Pseudonocardiales</taxon>
        <taxon>Pseudonocardiaceae</taxon>
        <taxon>Actinocrispum</taxon>
    </lineage>
</organism>
<dbReference type="Proteomes" id="UP000295680">
    <property type="component" value="Unassembled WGS sequence"/>
</dbReference>
<comment type="caution">
    <text evidence="1">The sequence shown here is derived from an EMBL/GenBank/DDBJ whole genome shotgun (WGS) entry which is preliminary data.</text>
</comment>
<protein>
    <submittedName>
        <fullName evidence="1">Uncharacterized protein</fullName>
    </submittedName>
</protein>
<gene>
    <name evidence="1" type="ORF">EV192_1021095</name>
</gene>
<accession>A0A4R2JTI7</accession>
<sequence length="297" mass="32761">MASGQSVPGALAELLAVGPFHVALRAAISSSGLALDRIRYRLRLRDVTISVPTLSNWQSGRRRPERPESLRALAELEHVLELPPAALLSLLGPPRPRGRAAHPKGPNAIVTTWGTGVEPLLAGIDTASDGRLTRLSQHDRVVVDRSGRVAEVASRLILRASHDGADRWILVWDAGHAERIPEVVAGQHCRPRLLNVDPDTRMMVGELAFDAPLARGDTIILEYRIVYPAQPRTDSDTYFRRFHRPTRDYVLEAMFDRSAPPRRCHRLDGPALVPSPAASVHLVEFNVTGTVGIRWNM</sequence>
<dbReference type="OrthoDB" id="3666390at2"/>
<dbReference type="AlphaFoldDB" id="A0A4R2JTI7"/>
<dbReference type="EMBL" id="SLWS01000002">
    <property type="protein sequence ID" value="TCO62954.1"/>
    <property type="molecule type" value="Genomic_DNA"/>
</dbReference>
<evidence type="ECO:0000313" key="1">
    <source>
        <dbReference type="EMBL" id="TCO62954.1"/>
    </source>
</evidence>
<proteinExistence type="predicted"/>
<name>A0A4R2JTI7_9PSEU</name>
<evidence type="ECO:0000313" key="2">
    <source>
        <dbReference type="Proteomes" id="UP000295680"/>
    </source>
</evidence>
<keyword evidence="2" id="KW-1185">Reference proteome</keyword>
<reference evidence="1 2" key="1">
    <citation type="submission" date="2019-03" db="EMBL/GenBank/DDBJ databases">
        <title>Genomic Encyclopedia of Type Strains, Phase IV (KMG-IV): sequencing the most valuable type-strain genomes for metagenomic binning, comparative biology and taxonomic classification.</title>
        <authorList>
            <person name="Goeker M."/>
        </authorList>
    </citation>
    <scope>NUCLEOTIDE SEQUENCE [LARGE SCALE GENOMIC DNA]</scope>
    <source>
        <strain evidence="1 2">DSM 45934</strain>
    </source>
</reference>
<dbReference type="RefSeq" id="WP_132115088.1">
    <property type="nucleotide sequence ID" value="NZ_SLWS01000002.1"/>
</dbReference>